<keyword evidence="3" id="KW-1185">Reference proteome</keyword>
<name>A0AAN8WL85_HALRR</name>
<comment type="caution">
    <text evidence="2">The sequence shown here is derived from an EMBL/GenBank/DDBJ whole genome shotgun (WGS) entry which is preliminary data.</text>
</comment>
<gene>
    <name evidence="2" type="ORF">SK128_019237</name>
</gene>
<evidence type="ECO:0000313" key="3">
    <source>
        <dbReference type="Proteomes" id="UP001381693"/>
    </source>
</evidence>
<feature type="compositionally biased region" description="Basic and acidic residues" evidence="1">
    <location>
        <begin position="47"/>
        <end position="62"/>
    </location>
</feature>
<evidence type="ECO:0000313" key="2">
    <source>
        <dbReference type="EMBL" id="KAK7068071.1"/>
    </source>
</evidence>
<accession>A0AAN8WL85</accession>
<dbReference type="AlphaFoldDB" id="A0AAN8WL85"/>
<sequence length="125" mass="13968">MTQLYPQADRLATSEKYGGRNQANIKPCPSASKPRLSKSRTANPSRRNPDCRNLERRIHRAETQIVEIQNGESIASNPRLSKSRTANPSRRNPDCRNFQGRVSFPTPALSNYLALGPTPSGFAFR</sequence>
<dbReference type="Proteomes" id="UP001381693">
    <property type="component" value="Unassembled WGS sequence"/>
</dbReference>
<organism evidence="2 3">
    <name type="scientific">Halocaridina rubra</name>
    <name type="common">Hawaiian red shrimp</name>
    <dbReference type="NCBI Taxonomy" id="373956"/>
    <lineage>
        <taxon>Eukaryota</taxon>
        <taxon>Metazoa</taxon>
        <taxon>Ecdysozoa</taxon>
        <taxon>Arthropoda</taxon>
        <taxon>Crustacea</taxon>
        <taxon>Multicrustacea</taxon>
        <taxon>Malacostraca</taxon>
        <taxon>Eumalacostraca</taxon>
        <taxon>Eucarida</taxon>
        <taxon>Decapoda</taxon>
        <taxon>Pleocyemata</taxon>
        <taxon>Caridea</taxon>
        <taxon>Atyoidea</taxon>
        <taxon>Atyidae</taxon>
        <taxon>Halocaridina</taxon>
    </lineage>
</organism>
<evidence type="ECO:0000256" key="1">
    <source>
        <dbReference type="SAM" id="MobiDB-lite"/>
    </source>
</evidence>
<dbReference type="EMBL" id="JAXCGZ010017461">
    <property type="protein sequence ID" value="KAK7068071.1"/>
    <property type="molecule type" value="Genomic_DNA"/>
</dbReference>
<feature type="compositionally biased region" description="Polar residues" evidence="1">
    <location>
        <begin position="66"/>
        <end position="90"/>
    </location>
</feature>
<feature type="region of interest" description="Disordered" evidence="1">
    <location>
        <begin position="1"/>
        <end position="101"/>
    </location>
</feature>
<protein>
    <submittedName>
        <fullName evidence="2">Uncharacterized protein</fullName>
    </submittedName>
</protein>
<proteinExistence type="predicted"/>
<reference evidence="2 3" key="1">
    <citation type="submission" date="2023-11" db="EMBL/GenBank/DDBJ databases">
        <title>Halocaridina rubra genome assembly.</title>
        <authorList>
            <person name="Smith C."/>
        </authorList>
    </citation>
    <scope>NUCLEOTIDE SEQUENCE [LARGE SCALE GENOMIC DNA]</scope>
    <source>
        <strain evidence="2">EP-1</strain>
        <tissue evidence="2">Whole</tissue>
    </source>
</reference>